<dbReference type="RefSeq" id="WP_002695625.1">
    <property type="nucleotide sequence ID" value="NZ_AAWS01000008.1"/>
</dbReference>
<organism evidence="2 3">
    <name type="scientific">Microscilla marina ATCC 23134</name>
    <dbReference type="NCBI Taxonomy" id="313606"/>
    <lineage>
        <taxon>Bacteria</taxon>
        <taxon>Pseudomonadati</taxon>
        <taxon>Bacteroidota</taxon>
        <taxon>Cytophagia</taxon>
        <taxon>Cytophagales</taxon>
        <taxon>Microscillaceae</taxon>
        <taxon>Microscilla</taxon>
    </lineage>
</organism>
<dbReference type="OrthoDB" id="9810303at2"/>
<dbReference type="AlphaFoldDB" id="A1ZHR7"/>
<evidence type="ECO:0000313" key="3">
    <source>
        <dbReference type="Proteomes" id="UP000004095"/>
    </source>
</evidence>
<reference evidence="2 3" key="1">
    <citation type="submission" date="2007-01" db="EMBL/GenBank/DDBJ databases">
        <authorList>
            <person name="Haygood M."/>
            <person name="Podell S."/>
            <person name="Anderson C."/>
            <person name="Hopkinson B."/>
            <person name="Roe K."/>
            <person name="Barbeau K."/>
            <person name="Gaasterland T."/>
            <person name="Ferriera S."/>
            <person name="Johnson J."/>
            <person name="Kravitz S."/>
            <person name="Beeson K."/>
            <person name="Sutton G."/>
            <person name="Rogers Y.-H."/>
            <person name="Friedman R."/>
            <person name="Frazier M."/>
            <person name="Venter J.C."/>
        </authorList>
    </citation>
    <scope>NUCLEOTIDE SEQUENCE [LARGE SCALE GENOMIC DNA]</scope>
    <source>
        <strain evidence="2 3">ATCC 23134</strain>
    </source>
</reference>
<dbReference type="CDD" id="cd00761">
    <property type="entry name" value="Glyco_tranf_GTA_type"/>
    <property type="match status" value="1"/>
</dbReference>
<dbReference type="PANTHER" id="PTHR43685:SF3">
    <property type="entry name" value="SLR2126 PROTEIN"/>
    <property type="match status" value="1"/>
</dbReference>
<dbReference type="Pfam" id="PF00535">
    <property type="entry name" value="Glycos_transf_2"/>
    <property type="match status" value="1"/>
</dbReference>
<dbReference type="InterPro" id="IPR001173">
    <property type="entry name" value="Glyco_trans_2-like"/>
</dbReference>
<evidence type="ECO:0000259" key="1">
    <source>
        <dbReference type="Pfam" id="PF00535"/>
    </source>
</evidence>
<dbReference type="eggNOG" id="COG1216">
    <property type="taxonomic scope" value="Bacteria"/>
</dbReference>
<feature type="domain" description="Glycosyltransferase 2-like" evidence="1">
    <location>
        <begin position="7"/>
        <end position="135"/>
    </location>
</feature>
<evidence type="ECO:0000313" key="2">
    <source>
        <dbReference type="EMBL" id="EAY30074.1"/>
    </source>
</evidence>
<gene>
    <name evidence="2" type="ORF">M23134_05407</name>
</gene>
<proteinExistence type="predicted"/>
<dbReference type="InterPro" id="IPR050834">
    <property type="entry name" value="Glycosyltransf_2"/>
</dbReference>
<comment type="caution">
    <text evidence="2">The sequence shown here is derived from an EMBL/GenBank/DDBJ whole genome shotgun (WGS) entry which is preliminary data.</text>
</comment>
<dbReference type="Gene3D" id="3.90.550.10">
    <property type="entry name" value="Spore Coat Polysaccharide Biosynthesis Protein SpsA, Chain A"/>
    <property type="match status" value="1"/>
</dbReference>
<dbReference type="EMBL" id="AAWS01000008">
    <property type="protein sequence ID" value="EAY30074.1"/>
    <property type="molecule type" value="Genomic_DNA"/>
</dbReference>
<dbReference type="Proteomes" id="UP000004095">
    <property type="component" value="Unassembled WGS sequence"/>
</dbReference>
<dbReference type="SUPFAM" id="SSF53448">
    <property type="entry name" value="Nucleotide-diphospho-sugar transferases"/>
    <property type="match status" value="1"/>
</dbReference>
<dbReference type="GO" id="GO:0016740">
    <property type="term" value="F:transferase activity"/>
    <property type="evidence" value="ECO:0007669"/>
    <property type="project" value="UniProtKB-KW"/>
</dbReference>
<keyword evidence="3" id="KW-1185">Reference proteome</keyword>
<dbReference type="InterPro" id="IPR029044">
    <property type="entry name" value="Nucleotide-diphossugar_trans"/>
</dbReference>
<dbReference type="PANTHER" id="PTHR43685">
    <property type="entry name" value="GLYCOSYLTRANSFERASE"/>
    <property type="match status" value="1"/>
</dbReference>
<keyword evidence="2" id="KW-0808">Transferase</keyword>
<sequence length="305" mass="35343">MHSTKVSVIVPSYNGAHKLPNILKALEAQTIQDFETVVVVDGSTDNTREVLEGTQWKLKDLNVVYRQNGGRAVARNVGVAAAQGDLLVFFDDDVRPIPECLALHVQHAVAKPHTILVGPPFEDISKMKTDFQLFRAYLSRTWLPVEGYGRIPNAQPFITAADFSLSKSLFDKLGGFDKRLNDAEDFDLAVRAVQQQIPIYFNKDVVVWHDDFVTCRLMIKRHRQYRQSYLTLQTLKPDLRQHFNQYEPAPIGTLKKTIYWFFSQKFWLWSIDKFNWLRILPKKVRYKIYNIVLTGYSVYFINKKI</sequence>
<accession>A1ZHR7</accession>
<protein>
    <submittedName>
        <fullName evidence="2">Glucosyltransferase</fullName>
    </submittedName>
</protein>
<name>A1ZHR7_MICM2</name>